<dbReference type="InterPro" id="IPR050534">
    <property type="entry name" value="Coronavir_polyprotein_1ab"/>
</dbReference>
<dbReference type="PANTHER" id="PTHR43788:SF8">
    <property type="entry name" value="DNA-BINDING PROTEIN SMUBP-2"/>
    <property type="match status" value="1"/>
</dbReference>
<evidence type="ECO:0000313" key="7">
    <source>
        <dbReference type="Proteomes" id="UP000827284"/>
    </source>
</evidence>
<keyword evidence="3" id="KW-0347">Helicase</keyword>
<dbReference type="OrthoDB" id="6513042at2759"/>
<dbReference type="InterPro" id="IPR041679">
    <property type="entry name" value="DNA2/NAM7-like_C"/>
</dbReference>
<keyword evidence="1" id="KW-0547">Nucleotide-binding</keyword>
<keyword evidence="4" id="KW-0067">ATP-binding</keyword>
<keyword evidence="2" id="KW-0378">Hydrolase</keyword>
<dbReference type="PANTHER" id="PTHR43788">
    <property type="entry name" value="DNA2/NAM7 HELICASE FAMILY MEMBER"/>
    <property type="match status" value="1"/>
</dbReference>
<evidence type="ECO:0000256" key="4">
    <source>
        <dbReference type="ARBA" id="ARBA00022840"/>
    </source>
</evidence>
<dbReference type="EMBL" id="BQFW01000002">
    <property type="protein sequence ID" value="GJJ68960.1"/>
    <property type="molecule type" value="Genomic_DNA"/>
</dbReference>
<comment type="caution">
    <text evidence="6">The sequence shown here is derived from an EMBL/GenBank/DDBJ whole genome shotgun (WGS) entry which is preliminary data.</text>
</comment>
<evidence type="ECO:0000259" key="5">
    <source>
        <dbReference type="Pfam" id="PF13087"/>
    </source>
</evidence>
<keyword evidence="7" id="KW-1185">Reference proteome</keyword>
<protein>
    <recommendedName>
        <fullName evidence="5">DNA2/NAM7 helicase-like C-terminal domain-containing protein</fullName>
    </recommendedName>
</protein>
<evidence type="ECO:0000313" key="6">
    <source>
        <dbReference type="EMBL" id="GJJ68960.1"/>
    </source>
</evidence>
<dbReference type="Pfam" id="PF13604">
    <property type="entry name" value="AAA_30"/>
    <property type="match status" value="1"/>
</dbReference>
<gene>
    <name evidence="6" type="ORF">EMPS_01306</name>
</gene>
<dbReference type="GO" id="GO:0005524">
    <property type="term" value="F:ATP binding"/>
    <property type="evidence" value="ECO:0007669"/>
    <property type="project" value="UniProtKB-KW"/>
</dbReference>
<proteinExistence type="predicted"/>
<reference evidence="6" key="2">
    <citation type="journal article" date="2022" name="Microbiol. Resour. Announc.">
        <title>Whole-Genome Sequence of Entomortierella parvispora E1425, a Mucoromycotan Fungus Associated with Burkholderiaceae-Related Endosymbiotic Bacteria.</title>
        <authorList>
            <person name="Herlambang A."/>
            <person name="Guo Y."/>
            <person name="Takashima Y."/>
            <person name="Narisawa K."/>
            <person name="Ohta H."/>
            <person name="Nishizawa T."/>
        </authorList>
    </citation>
    <scope>NUCLEOTIDE SEQUENCE</scope>
    <source>
        <strain evidence="6">E1425</strain>
    </source>
</reference>
<dbReference type="Proteomes" id="UP000827284">
    <property type="component" value="Unassembled WGS sequence"/>
</dbReference>
<name>A0A9P3H2R0_9FUNG</name>
<dbReference type="GO" id="GO:0016787">
    <property type="term" value="F:hydrolase activity"/>
    <property type="evidence" value="ECO:0007669"/>
    <property type="project" value="UniProtKB-KW"/>
</dbReference>
<accession>A0A9P3H2R0</accession>
<evidence type="ECO:0000256" key="3">
    <source>
        <dbReference type="ARBA" id="ARBA00022806"/>
    </source>
</evidence>
<dbReference type="Gene3D" id="3.40.50.300">
    <property type="entry name" value="P-loop containing nucleotide triphosphate hydrolases"/>
    <property type="match status" value="2"/>
</dbReference>
<evidence type="ECO:0000256" key="2">
    <source>
        <dbReference type="ARBA" id="ARBA00022801"/>
    </source>
</evidence>
<dbReference type="Pfam" id="PF13087">
    <property type="entry name" value="AAA_12"/>
    <property type="match status" value="1"/>
</dbReference>
<sequence length="1470" mass="164606">MSRQKVSVNLTHLPPADPAFLDLLRRNGLLPARTPETPRVLPPSPKEQDLVARQSFEHAFSSLTLTEEQWAYLDEEVPLSPPAALPPPVDTGAPTLQAALSSRLDVTKETGPRVFKFSPSVLAHHANTACEKMLHLKGKQLYLESLAPKSDDGASADPAVIEPESISEATMARGIVFEAQLQASIPNQVDCKKEGDTDSLFRLSTEPEGTTLCQAIFSLGPEFYTPAMKEAGIIFGHFLPDFIQILPGSPLPDGTRKKRIFIIDAKSSSHVKISHQFQVTLYAIFLEHLLRVNHQDHLVEIDPQGGVWLPGHEEPKTFSLVFMQPLVENFLFHELPEILSKPLKEAIWHIDYPCLQCEFLPQCKEDAREQMTLSLIPLLSKKSAMWIKALFKSPSTNSSEICDLEDLVRDHDHLTDVRKSAFRKVMKVDNHGKSLMVAAYREQNVKVIASQTMDLPRLFQDRLLINLAIDPMTLLPYAYSLDLFKDNQLDANKSASDVIDYSPHDSDDRMSDHNRLTTEFIDTLHEWLVLVSDLPRPPILSVFTYAQSTLDDLYHLLLKVIAAVSDVWTPVTKDRALSILVNLYHDPSFLTLTGSAGANVQLPDFLGLTQGYKNVNPVFDKRLFCIENAIQSMLVIPVIGKPTFKDVMAYLVDVESPLIIDDRNRDDEGFQLTEIYKAWRFGSQTRESFKRGFKNWAQQQSLILVSLYAILRRENGDLGSFLVAPQAPFKLRLPLKIHRTVLAQFAFFLQWEAIMRAEKLRTMRVFSTNEESFQRQSAFEMRFIERHVGPLPGSSPNSRVSTTPLTSRTSAYYAKFEITSRLNAGVFDNQDFPSWIISASTAEGEKSRMRFDDINAMLRPYGRGTPSIVSVPYFDVENKIAYVKGTYENMTEVLRLQPGDMYILEKREYNPTLVNSMNKLVEMNDNCRLFLKLMADPNKWGLKNPTGFEDVFIESMSSPARTYDFTLSQDQAFSQVIRNRLQIIWGPPGSGKTHFLALTVLRMVDILNSLAKKGKGQGVQTIVLTAFTHAAINNLAARVAKLHQEIAPRPGSEDVVGPLKIYRLGSATTPKMDELPLIDPKDLGRLSISSSDNVVRIICGTVWQIRKVSHPTTGVSYMQNVQMLMIDEGSQLLSADAVHAIECLDPHRGRLIVAGDHLQLGPVISGDYPKPEQGVDPTGSIMRNLMRKKDNTPISLHWVEGAPMDETPCTWQLKDNFRMNMQLGTFMQNIYGAGYKIINPGKSLPYSGTFLGASLTKEIRYILDPERSAIAVELQIERGASGPNLTKLKTDSRAAAFLEAVFVSDIVEGYLKMVGTLTTSSVFVAVPHHIQRQAILNQMNVAALMEEYPLINLKVDTIEKMQGQEADLVVVCFAFFDESMLVGELEYMYSVHRWVVALSRARCKTVLMMTPELRAPKLLGGTSKAKASSLESLDGWGLLQAFEKYAVGLGGKLELPINEDVLCEAGMDAF</sequence>
<dbReference type="GO" id="GO:0043139">
    <property type="term" value="F:5'-3' DNA helicase activity"/>
    <property type="evidence" value="ECO:0007669"/>
    <property type="project" value="TreeGrafter"/>
</dbReference>
<organism evidence="6 7">
    <name type="scientific">Entomortierella parvispora</name>
    <dbReference type="NCBI Taxonomy" id="205924"/>
    <lineage>
        <taxon>Eukaryota</taxon>
        <taxon>Fungi</taxon>
        <taxon>Fungi incertae sedis</taxon>
        <taxon>Mucoromycota</taxon>
        <taxon>Mortierellomycotina</taxon>
        <taxon>Mortierellomycetes</taxon>
        <taxon>Mortierellales</taxon>
        <taxon>Mortierellaceae</taxon>
        <taxon>Entomortierella</taxon>
    </lineage>
</organism>
<dbReference type="SUPFAM" id="SSF52540">
    <property type="entry name" value="P-loop containing nucleoside triphosphate hydrolases"/>
    <property type="match status" value="1"/>
</dbReference>
<feature type="domain" description="DNA2/NAM7 helicase-like C-terminal" evidence="5">
    <location>
        <begin position="1212"/>
        <end position="1407"/>
    </location>
</feature>
<dbReference type="InterPro" id="IPR027417">
    <property type="entry name" value="P-loop_NTPase"/>
</dbReference>
<evidence type="ECO:0000256" key="1">
    <source>
        <dbReference type="ARBA" id="ARBA00022741"/>
    </source>
</evidence>
<reference evidence="6" key="1">
    <citation type="submission" date="2021-11" db="EMBL/GenBank/DDBJ databases">
        <authorList>
            <person name="Herlambang A."/>
            <person name="Guo Y."/>
            <person name="Takashima Y."/>
            <person name="Nishizawa T."/>
        </authorList>
    </citation>
    <scope>NUCLEOTIDE SEQUENCE</scope>
    <source>
        <strain evidence="6">E1425</strain>
    </source>
</reference>